<name>A0ABW1L1L1_9PROT</name>
<feature type="signal peptide" evidence="1">
    <location>
        <begin position="1"/>
        <end position="24"/>
    </location>
</feature>
<dbReference type="EMBL" id="JBHPON010000002">
    <property type="protein sequence ID" value="MFC6036822.1"/>
    <property type="molecule type" value="Genomic_DNA"/>
</dbReference>
<sequence length="150" mass="16644">MPKQAAFAAATTMALMAMAAPACAQTCLDHDFSGETEFFISSSGQNAGYRNFILGDYADKAIYWTRDVDRLIRSLQADEDEWRSTDDTWSANAVAIEFTDGGYQCRAAIDNENLYANAGNGGGQYVRSLRRSERNQIMSQLNDITRMTVQ</sequence>
<gene>
    <name evidence="2" type="ORF">ACFMB1_14785</name>
</gene>
<comment type="caution">
    <text evidence="2">The sequence shown here is derived from an EMBL/GenBank/DDBJ whole genome shotgun (WGS) entry which is preliminary data.</text>
</comment>
<evidence type="ECO:0000313" key="3">
    <source>
        <dbReference type="Proteomes" id="UP001596116"/>
    </source>
</evidence>
<feature type="chain" id="PRO_5045063451" evidence="1">
    <location>
        <begin position="25"/>
        <end position="150"/>
    </location>
</feature>
<dbReference type="Proteomes" id="UP001596116">
    <property type="component" value="Unassembled WGS sequence"/>
</dbReference>
<organism evidence="2 3">
    <name type="scientific">Hyphococcus aureus</name>
    <dbReference type="NCBI Taxonomy" id="2666033"/>
    <lineage>
        <taxon>Bacteria</taxon>
        <taxon>Pseudomonadati</taxon>
        <taxon>Pseudomonadota</taxon>
        <taxon>Alphaproteobacteria</taxon>
        <taxon>Parvularculales</taxon>
        <taxon>Parvularculaceae</taxon>
        <taxon>Hyphococcus</taxon>
    </lineage>
</organism>
<protein>
    <submittedName>
        <fullName evidence="2">Uncharacterized protein</fullName>
    </submittedName>
</protein>
<dbReference type="RefSeq" id="WP_379881930.1">
    <property type="nucleotide sequence ID" value="NZ_JBHPON010000002.1"/>
</dbReference>
<keyword evidence="3" id="KW-1185">Reference proteome</keyword>
<evidence type="ECO:0000256" key="1">
    <source>
        <dbReference type="SAM" id="SignalP"/>
    </source>
</evidence>
<keyword evidence="1" id="KW-0732">Signal</keyword>
<evidence type="ECO:0000313" key="2">
    <source>
        <dbReference type="EMBL" id="MFC6036822.1"/>
    </source>
</evidence>
<reference evidence="2 3" key="1">
    <citation type="submission" date="2024-09" db="EMBL/GenBank/DDBJ databases">
        <authorList>
            <person name="Zhang Z.-H."/>
        </authorList>
    </citation>
    <scope>NUCLEOTIDE SEQUENCE [LARGE SCALE GENOMIC DNA]</scope>
    <source>
        <strain evidence="2 3">HHTR114</strain>
    </source>
</reference>
<accession>A0ABW1L1L1</accession>
<proteinExistence type="predicted"/>